<evidence type="ECO:0000256" key="10">
    <source>
        <dbReference type="RuleBase" id="RU003651"/>
    </source>
</evidence>
<evidence type="ECO:0000256" key="11">
    <source>
        <dbReference type="SAM" id="MobiDB-lite"/>
    </source>
</evidence>
<dbReference type="AlphaFoldDB" id="C1FGG2"/>
<keyword evidence="8" id="KW-0472">Membrane</keyword>
<dbReference type="Proteomes" id="UP000002009">
    <property type="component" value="Chromosome 8"/>
</dbReference>
<evidence type="ECO:0000256" key="1">
    <source>
        <dbReference type="ARBA" id="ARBA00004273"/>
    </source>
</evidence>
<protein>
    <recommendedName>
        <fullName evidence="12">AAA+ ATPase domain-containing protein</fullName>
    </recommendedName>
</protein>
<dbReference type="GO" id="GO:0007005">
    <property type="term" value="P:mitochondrion organization"/>
    <property type="evidence" value="ECO:0007669"/>
    <property type="project" value="TreeGrafter"/>
</dbReference>
<evidence type="ECO:0000256" key="2">
    <source>
        <dbReference type="ARBA" id="ARBA00004436"/>
    </source>
</evidence>
<evidence type="ECO:0000259" key="12">
    <source>
        <dbReference type="SMART" id="SM00382"/>
    </source>
</evidence>
<dbReference type="RefSeq" id="XP_002508283.1">
    <property type="nucleotide sequence ID" value="XM_002508237.1"/>
</dbReference>
<feature type="region of interest" description="Disordered" evidence="11">
    <location>
        <begin position="101"/>
        <end position="188"/>
    </location>
</feature>
<feature type="compositionally biased region" description="Basic and acidic residues" evidence="11">
    <location>
        <begin position="101"/>
        <end position="117"/>
    </location>
</feature>
<sequence>MLRAAVERFGAHVAVGAGAAGAAAAAAVPTARCAKDEAKTVAPSFDPEALERGAKALREINSSPHAKNVISLSTEQERTKAAEAQAKQAEMQALAAQHATNTERVRWEEQRKTDEARAQQQAQIKEYEDQLARKRYNSEHEATRQRNAEMVKMQEDASQRQESLRRQTEEQIQQSRRETDRQKAEHERELIRAKSIAEAEGRIAENRANEDVIRRQMLARIEAETSKAMQLLQETLSTVGKGFSGLLEDRQRGAAFVGGITALAVGVYGAREGSRMGFRMLERYLGQPSLVRETSRNIWGFRPQAAQAATATAAQAGEGASAVAKASPGAGGILGDVVLQRNLESRVKHLAVATANTRKNSAPFRNVMLYGPPGTGKTMAAKRLARYSGLDYALMTGGDVAPLGADAVTRIHELFDWASTSRRGLLLFIDEADAFLAKRSGGVAASETAPGVRAALNALLYRTGELSRDVVLVVATNRPEDLDAAVLDRMDESLEFGLPDAEARQRMVRLYFDKLIARGEDAGDDAPAQGLLGAMGIGKGGKRGGGKKGTPIAVSADVDDAALKAVAEQTEGFSGREIAKMMASVQGEVYGSNAPELTLDILRGVVSHKVAEHAARGAGFGKK</sequence>
<dbReference type="OMA" id="HKSITGG"/>
<dbReference type="eggNOG" id="KOG0742">
    <property type="taxonomic scope" value="Eukaryota"/>
</dbReference>
<keyword evidence="6" id="KW-0175">Coiled coil</keyword>
<dbReference type="InterPro" id="IPR027417">
    <property type="entry name" value="P-loop_NTPase"/>
</dbReference>
<dbReference type="GeneID" id="8245629"/>
<dbReference type="Pfam" id="PF12037">
    <property type="entry name" value="ATAD3_N"/>
    <property type="match status" value="1"/>
</dbReference>
<evidence type="ECO:0000256" key="5">
    <source>
        <dbReference type="ARBA" id="ARBA00022840"/>
    </source>
</evidence>
<keyword evidence="3 10" id="KW-0547">Nucleotide-binding</keyword>
<keyword evidence="7" id="KW-0496">Mitochondrion</keyword>
<dbReference type="GO" id="GO:0005743">
    <property type="term" value="C:mitochondrial inner membrane"/>
    <property type="evidence" value="ECO:0007669"/>
    <property type="project" value="UniProtKB-SubCell"/>
</dbReference>
<name>C1FGG2_MICCC</name>
<dbReference type="PANTHER" id="PTHR23075">
    <property type="entry name" value="PUTATIVE ATP-ASE"/>
    <property type="match status" value="1"/>
</dbReference>
<keyword evidence="14" id="KW-1185">Reference proteome</keyword>
<dbReference type="Gene3D" id="3.40.50.300">
    <property type="entry name" value="P-loop containing nucleotide triphosphate hydrolases"/>
    <property type="match status" value="1"/>
</dbReference>
<evidence type="ECO:0000256" key="4">
    <source>
        <dbReference type="ARBA" id="ARBA00022792"/>
    </source>
</evidence>
<dbReference type="SUPFAM" id="SSF52540">
    <property type="entry name" value="P-loop containing nucleoside triphosphate hydrolases"/>
    <property type="match status" value="1"/>
</dbReference>
<dbReference type="PANTHER" id="PTHR23075:SF0">
    <property type="entry name" value="ATPASE FAMILY AAA DOMAIN-CONTAINING PROTEIN 3"/>
    <property type="match status" value="1"/>
</dbReference>
<dbReference type="GO" id="GO:0008270">
    <property type="term" value="F:zinc ion binding"/>
    <property type="evidence" value="ECO:0007669"/>
    <property type="project" value="TreeGrafter"/>
</dbReference>
<evidence type="ECO:0000256" key="6">
    <source>
        <dbReference type="ARBA" id="ARBA00023054"/>
    </source>
</evidence>
<dbReference type="EMBL" id="CP001575">
    <property type="protein sequence ID" value="ACO69541.1"/>
    <property type="molecule type" value="Genomic_DNA"/>
</dbReference>
<comment type="subcellular location">
    <subcellularLocation>
        <location evidence="1">Mitochondrion inner membrane</location>
    </subcellularLocation>
    <subcellularLocation>
        <location evidence="2">Mitochondrion matrix</location>
        <location evidence="2">Mitochondrion nucleoid</location>
    </subcellularLocation>
</comment>
<gene>
    <name evidence="13" type="ORF">MICPUN_83902</name>
</gene>
<dbReference type="SMART" id="SM00382">
    <property type="entry name" value="AAA"/>
    <property type="match status" value="1"/>
</dbReference>
<reference evidence="13 14" key="1">
    <citation type="journal article" date="2009" name="Science">
        <title>Green evolution and dynamic adaptations revealed by genomes of the marine picoeukaryotes Micromonas.</title>
        <authorList>
            <person name="Worden A.Z."/>
            <person name="Lee J.H."/>
            <person name="Mock T."/>
            <person name="Rouze P."/>
            <person name="Simmons M.P."/>
            <person name="Aerts A.L."/>
            <person name="Allen A.E."/>
            <person name="Cuvelier M.L."/>
            <person name="Derelle E."/>
            <person name="Everett M.V."/>
            <person name="Foulon E."/>
            <person name="Grimwood J."/>
            <person name="Gundlach H."/>
            <person name="Henrissat B."/>
            <person name="Napoli C."/>
            <person name="McDonald S.M."/>
            <person name="Parker M.S."/>
            <person name="Rombauts S."/>
            <person name="Salamov A."/>
            <person name="Von Dassow P."/>
            <person name="Badger J.H."/>
            <person name="Coutinho P.M."/>
            <person name="Demir E."/>
            <person name="Dubchak I."/>
            <person name="Gentemann C."/>
            <person name="Eikrem W."/>
            <person name="Gready J.E."/>
            <person name="John U."/>
            <person name="Lanier W."/>
            <person name="Lindquist E.A."/>
            <person name="Lucas S."/>
            <person name="Mayer K.F."/>
            <person name="Moreau H."/>
            <person name="Not F."/>
            <person name="Otillar R."/>
            <person name="Panaud O."/>
            <person name="Pangilinan J."/>
            <person name="Paulsen I."/>
            <person name="Piegu B."/>
            <person name="Poliakov A."/>
            <person name="Robbens S."/>
            <person name="Schmutz J."/>
            <person name="Toulza E."/>
            <person name="Wyss T."/>
            <person name="Zelensky A."/>
            <person name="Zhou K."/>
            <person name="Armbrust E.V."/>
            <person name="Bhattacharya D."/>
            <person name="Goodenough U.W."/>
            <person name="Van de Peer Y."/>
            <person name="Grigoriev I.V."/>
        </authorList>
    </citation>
    <scope>NUCLEOTIDE SEQUENCE [LARGE SCALE GENOMIC DNA]</scope>
    <source>
        <strain evidence="14">RCC299 / NOUM17</strain>
    </source>
</reference>
<evidence type="ECO:0000313" key="14">
    <source>
        <dbReference type="Proteomes" id="UP000002009"/>
    </source>
</evidence>
<keyword evidence="4" id="KW-0999">Mitochondrion inner membrane</keyword>
<dbReference type="GO" id="GO:0016887">
    <property type="term" value="F:ATP hydrolysis activity"/>
    <property type="evidence" value="ECO:0007669"/>
    <property type="project" value="InterPro"/>
</dbReference>
<proteinExistence type="inferred from homology"/>
<evidence type="ECO:0000256" key="7">
    <source>
        <dbReference type="ARBA" id="ARBA00023128"/>
    </source>
</evidence>
<feature type="compositionally biased region" description="Basic and acidic residues" evidence="11">
    <location>
        <begin position="125"/>
        <end position="188"/>
    </location>
</feature>
<evidence type="ECO:0000313" key="13">
    <source>
        <dbReference type="EMBL" id="ACO69541.1"/>
    </source>
</evidence>
<evidence type="ECO:0000256" key="8">
    <source>
        <dbReference type="ARBA" id="ARBA00023136"/>
    </source>
</evidence>
<accession>C1FGG2</accession>
<dbReference type="KEGG" id="mis:MICPUN_83902"/>
<dbReference type="FunCoup" id="C1FGG2">
    <property type="interactions" value="1254"/>
</dbReference>
<dbReference type="PROSITE" id="PS00674">
    <property type="entry name" value="AAA"/>
    <property type="match status" value="1"/>
</dbReference>
<dbReference type="InterPro" id="IPR003960">
    <property type="entry name" value="ATPase_AAA_CS"/>
</dbReference>
<feature type="domain" description="AAA+ ATPase" evidence="12">
    <location>
        <begin position="363"/>
        <end position="500"/>
    </location>
</feature>
<dbReference type="InterPro" id="IPR003593">
    <property type="entry name" value="AAA+_ATPase"/>
</dbReference>
<dbReference type="InterPro" id="IPR021911">
    <property type="entry name" value="ATAD3_N"/>
</dbReference>
<dbReference type="GO" id="GO:0005524">
    <property type="term" value="F:ATP binding"/>
    <property type="evidence" value="ECO:0007669"/>
    <property type="project" value="UniProtKB-KW"/>
</dbReference>
<dbReference type="OrthoDB" id="199596at2759"/>
<dbReference type="STRING" id="296587.C1FGG2"/>
<comment type="similarity">
    <text evidence="10">Belongs to the AAA ATPase family.</text>
</comment>
<dbReference type="InterPro" id="IPR003959">
    <property type="entry name" value="ATPase_AAA_core"/>
</dbReference>
<dbReference type="GO" id="GO:0042645">
    <property type="term" value="C:mitochondrial nucleoid"/>
    <property type="evidence" value="ECO:0007669"/>
    <property type="project" value="UniProtKB-SubCell"/>
</dbReference>
<keyword evidence="5 10" id="KW-0067">ATP-binding</keyword>
<dbReference type="Pfam" id="PF00004">
    <property type="entry name" value="AAA"/>
    <property type="match status" value="1"/>
</dbReference>
<evidence type="ECO:0000256" key="9">
    <source>
        <dbReference type="ARBA" id="ARBA00023271"/>
    </source>
</evidence>
<keyword evidence="9" id="KW-1135">Mitochondrion nucleoid</keyword>
<organism evidence="13 14">
    <name type="scientific">Micromonas commoda (strain RCC299 / NOUM17 / CCMP2709)</name>
    <name type="common">Picoplanktonic green alga</name>
    <dbReference type="NCBI Taxonomy" id="296587"/>
    <lineage>
        <taxon>Eukaryota</taxon>
        <taxon>Viridiplantae</taxon>
        <taxon>Chlorophyta</taxon>
        <taxon>Mamiellophyceae</taxon>
        <taxon>Mamiellales</taxon>
        <taxon>Mamiellaceae</taxon>
        <taxon>Micromonas</taxon>
    </lineage>
</organism>
<evidence type="ECO:0000256" key="3">
    <source>
        <dbReference type="ARBA" id="ARBA00022741"/>
    </source>
</evidence>
<dbReference type="InParanoid" id="C1FGG2"/>